<keyword evidence="3" id="KW-1185">Reference proteome</keyword>
<proteinExistence type="predicted"/>
<protein>
    <recommendedName>
        <fullName evidence="4">Extracellular protein SEL-1</fullName>
    </recommendedName>
</protein>
<organism evidence="2 3">
    <name type="scientific">Pseudoloma neurophilia</name>
    <dbReference type="NCBI Taxonomy" id="146866"/>
    <lineage>
        <taxon>Eukaryota</taxon>
        <taxon>Fungi</taxon>
        <taxon>Fungi incertae sedis</taxon>
        <taxon>Microsporidia</taxon>
        <taxon>Pseudoloma</taxon>
    </lineage>
</organism>
<name>A0A0R0LYM7_9MICR</name>
<reference evidence="2 3" key="1">
    <citation type="submission" date="2015-07" db="EMBL/GenBank/DDBJ databases">
        <title>The genome of Pseudoloma neurophilia, a relevant intracellular parasite of the zebrafish.</title>
        <authorList>
            <person name="Ndikumana S."/>
            <person name="Pelin A."/>
            <person name="Sanders J."/>
            <person name="Corradi N."/>
        </authorList>
    </citation>
    <scope>NUCLEOTIDE SEQUENCE [LARGE SCALE GENOMIC DNA]</scope>
    <source>
        <strain evidence="2 3">MK1</strain>
    </source>
</reference>
<sequence>NAINNLIYLLTSEKVKNVPCNFFGVSDNTGENNKTEKTHLGENNKTEKSHLREKNHDKFLDKRVLFYLLSKSAHMGQTKHLVSLADCYYYGLGCKSNYNTAYSYYYSAYLYGDAKGAYSLFYCHLLLKNNTSGNLTSGNSTSGNLTSGNLTSGNLKDIFYYLYETKRIEPNSYLLIWYMLAFSLIFL</sequence>
<dbReference type="InterPro" id="IPR011990">
    <property type="entry name" value="TPR-like_helical_dom_sf"/>
</dbReference>
<dbReference type="VEuPathDB" id="MicrosporidiaDB:M153_249050003"/>
<evidence type="ECO:0000256" key="1">
    <source>
        <dbReference type="SAM" id="MobiDB-lite"/>
    </source>
</evidence>
<dbReference type="Gene3D" id="1.25.40.10">
    <property type="entry name" value="Tetratricopeptide repeat domain"/>
    <property type="match status" value="1"/>
</dbReference>
<dbReference type="EMBL" id="LGUB01001520">
    <property type="protein sequence ID" value="KRH91793.1"/>
    <property type="molecule type" value="Genomic_DNA"/>
</dbReference>
<dbReference type="Proteomes" id="UP000051530">
    <property type="component" value="Unassembled WGS sequence"/>
</dbReference>
<feature type="non-terminal residue" evidence="2">
    <location>
        <position position="1"/>
    </location>
</feature>
<feature type="region of interest" description="Disordered" evidence="1">
    <location>
        <begin position="33"/>
        <end position="52"/>
    </location>
</feature>
<gene>
    <name evidence="2" type="ORF">M153_249050003</name>
</gene>
<dbReference type="SUPFAM" id="SSF81901">
    <property type="entry name" value="HCP-like"/>
    <property type="match status" value="1"/>
</dbReference>
<feature type="non-terminal residue" evidence="2">
    <location>
        <position position="187"/>
    </location>
</feature>
<evidence type="ECO:0000313" key="3">
    <source>
        <dbReference type="Proteomes" id="UP000051530"/>
    </source>
</evidence>
<evidence type="ECO:0000313" key="2">
    <source>
        <dbReference type="EMBL" id="KRH91793.1"/>
    </source>
</evidence>
<evidence type="ECO:0008006" key="4">
    <source>
        <dbReference type="Google" id="ProtNLM"/>
    </source>
</evidence>
<accession>A0A0R0LYM7</accession>
<comment type="caution">
    <text evidence="2">The sequence shown here is derived from an EMBL/GenBank/DDBJ whole genome shotgun (WGS) entry which is preliminary data.</text>
</comment>
<dbReference type="AlphaFoldDB" id="A0A0R0LYM7"/>